<evidence type="ECO:0000313" key="3">
    <source>
        <dbReference type="Proteomes" id="UP001164693"/>
    </source>
</evidence>
<dbReference type="InterPro" id="IPR051781">
    <property type="entry name" value="Metallo-dep_Hydrolase"/>
</dbReference>
<name>A0ABY7JYE9_9ACTN</name>
<dbReference type="SUPFAM" id="SSF51556">
    <property type="entry name" value="Metallo-dependent hydrolases"/>
    <property type="match status" value="1"/>
</dbReference>
<dbReference type="Gene3D" id="2.30.40.10">
    <property type="entry name" value="Urease, subunit C, domain 1"/>
    <property type="match status" value="1"/>
</dbReference>
<feature type="domain" description="Amidohydrolase-related" evidence="1">
    <location>
        <begin position="41"/>
        <end position="345"/>
    </location>
</feature>
<dbReference type="InterPro" id="IPR011059">
    <property type="entry name" value="Metal-dep_hydrolase_composite"/>
</dbReference>
<evidence type="ECO:0000259" key="1">
    <source>
        <dbReference type="Pfam" id="PF01979"/>
    </source>
</evidence>
<reference evidence="2" key="1">
    <citation type="submission" date="2022-05" db="EMBL/GenBank/DDBJ databases">
        <title>Jatrophihabitans sp. SB3-54 whole genome sequence.</title>
        <authorList>
            <person name="Suh M.K."/>
            <person name="Eom M.K."/>
            <person name="Kim J.S."/>
            <person name="Kim H.S."/>
            <person name="Do H.E."/>
            <person name="Shin Y.K."/>
            <person name="Lee J.-S."/>
        </authorList>
    </citation>
    <scope>NUCLEOTIDE SEQUENCE</scope>
    <source>
        <strain evidence="2">SB3-54</strain>
    </source>
</reference>
<accession>A0ABY7JYE9</accession>
<organism evidence="2 3">
    <name type="scientific">Jatrophihabitans cynanchi</name>
    <dbReference type="NCBI Taxonomy" id="2944128"/>
    <lineage>
        <taxon>Bacteria</taxon>
        <taxon>Bacillati</taxon>
        <taxon>Actinomycetota</taxon>
        <taxon>Actinomycetes</taxon>
        <taxon>Jatrophihabitantales</taxon>
        <taxon>Jatrophihabitantaceae</taxon>
        <taxon>Jatrophihabitans</taxon>
    </lineage>
</organism>
<dbReference type="InterPro" id="IPR006680">
    <property type="entry name" value="Amidohydro-rel"/>
</dbReference>
<dbReference type="InterPro" id="IPR032466">
    <property type="entry name" value="Metal_Hydrolase"/>
</dbReference>
<dbReference type="Pfam" id="PF01979">
    <property type="entry name" value="Amidohydro_1"/>
    <property type="match status" value="1"/>
</dbReference>
<proteinExistence type="predicted"/>
<dbReference type="PANTHER" id="PTHR43135:SF4">
    <property type="entry name" value="AMIDOHYDROLASE-RELATED DOMAIN-CONTAINING PROTEIN"/>
    <property type="match status" value="1"/>
</dbReference>
<dbReference type="Proteomes" id="UP001164693">
    <property type="component" value="Chromosome"/>
</dbReference>
<gene>
    <name evidence="2" type="ORF">M6B22_02220</name>
</gene>
<dbReference type="PANTHER" id="PTHR43135">
    <property type="entry name" value="ALPHA-D-RIBOSE 1-METHYLPHOSPHONATE 5-TRIPHOSPHATE DIPHOSPHATASE"/>
    <property type="match status" value="1"/>
</dbReference>
<dbReference type="RefSeq" id="WP_269444139.1">
    <property type="nucleotide sequence ID" value="NZ_CP097463.1"/>
</dbReference>
<dbReference type="Gene3D" id="3.20.20.140">
    <property type="entry name" value="Metal-dependent hydrolases"/>
    <property type="match status" value="1"/>
</dbReference>
<keyword evidence="3" id="KW-1185">Reference proteome</keyword>
<evidence type="ECO:0000313" key="2">
    <source>
        <dbReference type="EMBL" id="WAX57594.1"/>
    </source>
</evidence>
<sequence>MLHVRGIFLPDEAERDAWVLDGRLTFTRPAGATDTVADGGWILPGFVDAHCHIGLGLHGHVPDPDDQAAQALLNREAGALLLRDAGSPVDNTSVQAREDLPRLVRAGRHIARPHRYIRDLGIEVEPDRLVAEVATQAAAGDGWVKLAADWIDRSVGDLAPVWPDDVLKEAIAKAHELGARVAAHVFGEDALPGLIAAGVDSIEHGTGLDDDLIAAAAASGAAVVPTLINIDNFPSIALAGAAKYPTYAAHMRALFATSRERIHAAYEAGIPVYTGTDAGGSLPHGLVREEIRALVGAGIPQPEVIAQASWRGREWLGLPGLDEGGPADFCVFDTDPRRDLAAIYQPRRIVLRGAVVG</sequence>
<protein>
    <submittedName>
        <fullName evidence="2">Amidohydrolase family protein</fullName>
    </submittedName>
</protein>
<dbReference type="EMBL" id="CP097463">
    <property type="protein sequence ID" value="WAX57594.1"/>
    <property type="molecule type" value="Genomic_DNA"/>
</dbReference>